<dbReference type="EMBL" id="JACKSJ010000088">
    <property type="protein sequence ID" value="MCV7170512.1"/>
    <property type="molecule type" value="Genomic_DNA"/>
</dbReference>
<dbReference type="Pfam" id="PF23710">
    <property type="entry name" value="DUF7155"/>
    <property type="match status" value="1"/>
</dbReference>
<protein>
    <submittedName>
        <fullName evidence="2">Uncharacterized protein</fullName>
    </submittedName>
</protein>
<organism evidence="2 3">
    <name type="scientific">[Mycobacterium] manitobense</name>
    <dbReference type="NCBI Taxonomy" id="190147"/>
    <lineage>
        <taxon>Bacteria</taxon>
        <taxon>Bacillati</taxon>
        <taxon>Actinomycetota</taxon>
        <taxon>Actinomycetes</taxon>
        <taxon>Mycobacteriales</taxon>
        <taxon>Mycobacteriaceae</taxon>
        <taxon>Mycolicibacterium</taxon>
    </lineage>
</organism>
<reference evidence="2" key="1">
    <citation type="submission" date="2020-07" db="EMBL/GenBank/DDBJ databases">
        <authorList>
            <person name="Pettersson B.M.F."/>
            <person name="Behra P.R.K."/>
            <person name="Ramesh M."/>
            <person name="Das S."/>
            <person name="Dasgupta S."/>
            <person name="Kirsebom L.A."/>
        </authorList>
    </citation>
    <scope>NUCLEOTIDE SEQUENCE</scope>
    <source>
        <strain evidence="2">DSM 44615</strain>
    </source>
</reference>
<evidence type="ECO:0000256" key="1">
    <source>
        <dbReference type="SAM" id="Phobius"/>
    </source>
</evidence>
<gene>
    <name evidence="2" type="ORF">H7I41_11355</name>
</gene>
<keyword evidence="1" id="KW-0472">Membrane</keyword>
<keyword evidence="1" id="KW-1133">Transmembrane helix</keyword>
<evidence type="ECO:0000313" key="3">
    <source>
        <dbReference type="Proteomes" id="UP001140293"/>
    </source>
</evidence>
<dbReference type="InterPro" id="IPR055579">
    <property type="entry name" value="DUF7155"/>
</dbReference>
<keyword evidence="1" id="KW-0812">Transmembrane</keyword>
<dbReference type="AlphaFoldDB" id="A0A9X2Y9P6"/>
<reference evidence="2" key="2">
    <citation type="journal article" date="2022" name="BMC Genomics">
        <title>Comparative genome analysis of mycobacteria focusing on tRNA and non-coding RNA.</title>
        <authorList>
            <person name="Behra P.R.K."/>
            <person name="Pettersson B.M.F."/>
            <person name="Ramesh M."/>
            <person name="Das S."/>
            <person name="Dasgupta S."/>
            <person name="Kirsebom L.A."/>
        </authorList>
    </citation>
    <scope>NUCLEOTIDE SEQUENCE</scope>
    <source>
        <strain evidence="2">DSM 44615</strain>
    </source>
</reference>
<evidence type="ECO:0000313" key="2">
    <source>
        <dbReference type="EMBL" id="MCV7170512.1"/>
    </source>
</evidence>
<comment type="caution">
    <text evidence="2">The sequence shown here is derived from an EMBL/GenBank/DDBJ whole genome shotgun (WGS) entry which is preliminary data.</text>
</comment>
<dbReference type="RefSeq" id="WP_372503731.1">
    <property type="nucleotide sequence ID" value="NZ_JACKSJ010000088.1"/>
</dbReference>
<proteinExistence type="predicted"/>
<feature type="transmembrane region" description="Helical" evidence="1">
    <location>
        <begin position="26"/>
        <end position="48"/>
    </location>
</feature>
<sequence>MVDPLYDHVRGRQAVTRISKQVRRSIAAGAFAVAAIAAPFAASALSAAPAQDVAGPACLAWFGNKEDGNCLSYSNGNGINVGTPQVAFGENGLGISTGPLLPGRTISQGVN</sequence>
<accession>A0A9X2Y9P6</accession>
<dbReference type="Proteomes" id="UP001140293">
    <property type="component" value="Unassembled WGS sequence"/>
</dbReference>
<keyword evidence="3" id="KW-1185">Reference proteome</keyword>
<name>A0A9X2Y9P6_9MYCO</name>